<keyword evidence="1" id="KW-0175">Coiled coil</keyword>
<evidence type="ECO:0000256" key="2">
    <source>
        <dbReference type="SAM" id="MobiDB-lite"/>
    </source>
</evidence>
<comment type="caution">
    <text evidence="6">The sequence shown here is derived from an EMBL/GenBank/DDBJ whole genome shotgun (WGS) entry which is preliminary data.</text>
</comment>
<feature type="domain" description="DUF1553" evidence="5">
    <location>
        <begin position="340"/>
        <end position="453"/>
    </location>
</feature>
<organism evidence="6 7">
    <name type="scientific">Phragmitibacter flavus</name>
    <dbReference type="NCBI Taxonomy" id="2576071"/>
    <lineage>
        <taxon>Bacteria</taxon>
        <taxon>Pseudomonadati</taxon>
        <taxon>Verrucomicrobiota</taxon>
        <taxon>Verrucomicrobiia</taxon>
        <taxon>Verrucomicrobiales</taxon>
        <taxon>Verrucomicrobiaceae</taxon>
        <taxon>Phragmitibacter</taxon>
    </lineage>
</organism>
<evidence type="ECO:0000313" key="7">
    <source>
        <dbReference type="Proteomes" id="UP000306196"/>
    </source>
</evidence>
<protein>
    <submittedName>
        <fullName evidence="6">DUF1549 domain-containing protein</fullName>
    </submittedName>
</protein>
<feature type="signal peptide" evidence="3">
    <location>
        <begin position="1"/>
        <end position="26"/>
    </location>
</feature>
<dbReference type="EMBL" id="VAUV01000006">
    <property type="protein sequence ID" value="TLD71020.1"/>
    <property type="molecule type" value="Genomic_DNA"/>
</dbReference>
<evidence type="ECO:0000313" key="6">
    <source>
        <dbReference type="EMBL" id="TLD71020.1"/>
    </source>
</evidence>
<proteinExistence type="predicted"/>
<dbReference type="Pfam" id="PF07587">
    <property type="entry name" value="PSD1"/>
    <property type="match status" value="1"/>
</dbReference>
<evidence type="ECO:0000259" key="5">
    <source>
        <dbReference type="Pfam" id="PF07587"/>
    </source>
</evidence>
<keyword evidence="3" id="KW-0732">Signal</keyword>
<sequence>MQHSLRIMIFAAALVAPVGFTSAAVAKVEEKSAAKAIDAILAKGWEANHVKPNAPASDEVFVRRIYLDVVGRIPTYRETEEFLADKAAEKRAKLIDQLLAGDGYVQNFFHYWSDILRLQTNGQQAGVVTGAAYANYLKESLRSNKPYDQMVRDLVSAQGFAWENGAIGYYMRDRGMPLDNMANTVRVFLGTRIECAQCHNHPFDKWTQKEFFEMAAFTFPVETNDYSGGPLGEVRDMMQAEEQEVLGPLRQKSRKDEGARKELTEMQQKFRQHSREIGETLTDLRNPLRYTAVGLREGKQVTLPHDYAYSDAKPKSKVGAATMMGHEVAAEPGEAGLKAYAEWMTAKDNPRFTTVVANRLWKKVFGVGQIEPVDELMDNTQAMNPELMKHLEGLMVSLNYDMKSYLRILFNTDAYQREVSREEVIAGVPYHFPGPVLRRMTAEQMWDSFVTLINPTPDMPNEAQQELADKRIDGARFVYDSLEAYGPEAILEGAEKSVVVYRKQADSLKGLQRDLALARVAKDKDKVAQISKELQALNRQVREAVKQNVMAPAAAKFVSMSKGNNPSGEMAEASMEGSAMSMMMSGNAGSEIPGFDRVQSNDRGKLTEEQERQLQDEAAYFGISGEKEVRQYAKARIQNVRTWLRAAEIESPAPRGHYLREFGQSDREVIENANTEASVSQTLALMNSQLLPQVMNKYSALMLSLNKQQYHDDKVTTAYMTLLSRQPTEQEREIWRKAADRGLTEMEDLLYALINTQQFIFIQ</sequence>
<accession>A0A5R8KFD5</accession>
<dbReference type="Pfam" id="PF07583">
    <property type="entry name" value="PSCyt2"/>
    <property type="match status" value="1"/>
</dbReference>
<feature type="chain" id="PRO_5024349964" evidence="3">
    <location>
        <begin position="27"/>
        <end position="763"/>
    </location>
</feature>
<feature type="domain" description="DUF1549" evidence="4">
    <location>
        <begin position="37"/>
        <end position="218"/>
    </location>
</feature>
<evidence type="ECO:0000259" key="4">
    <source>
        <dbReference type="Pfam" id="PF07583"/>
    </source>
</evidence>
<evidence type="ECO:0000256" key="1">
    <source>
        <dbReference type="SAM" id="Coils"/>
    </source>
</evidence>
<feature type="compositionally biased region" description="Basic and acidic residues" evidence="2">
    <location>
        <begin position="599"/>
        <end position="610"/>
    </location>
</feature>
<keyword evidence="7" id="KW-1185">Reference proteome</keyword>
<feature type="coiled-coil region" evidence="1">
    <location>
        <begin position="520"/>
        <end position="547"/>
    </location>
</feature>
<name>A0A5R8KFD5_9BACT</name>
<dbReference type="InterPro" id="IPR022655">
    <property type="entry name" value="DUF1553"/>
</dbReference>
<dbReference type="Proteomes" id="UP000306196">
    <property type="component" value="Unassembled WGS sequence"/>
</dbReference>
<gene>
    <name evidence="6" type="ORF">FEM03_08885</name>
</gene>
<dbReference type="OrthoDB" id="9764302at2"/>
<dbReference type="InterPro" id="IPR011444">
    <property type="entry name" value="DUF1549"/>
</dbReference>
<reference evidence="6 7" key="1">
    <citation type="submission" date="2019-05" db="EMBL/GenBank/DDBJ databases">
        <title>Verrucobacter flavum gen. nov., sp. nov. a new member of the family Verrucomicrobiaceae.</title>
        <authorList>
            <person name="Szuroczki S."/>
            <person name="Abbaszade G."/>
            <person name="Szabo A."/>
            <person name="Felfoldi T."/>
            <person name="Schumann P."/>
            <person name="Boka K."/>
            <person name="Keki Z."/>
            <person name="Toumi M."/>
            <person name="Toth E."/>
        </authorList>
    </citation>
    <scope>NUCLEOTIDE SEQUENCE [LARGE SCALE GENOMIC DNA]</scope>
    <source>
        <strain evidence="6 7">MG-N-17</strain>
    </source>
</reference>
<dbReference type="PANTHER" id="PTHR35889">
    <property type="entry name" value="CYCLOINULO-OLIGOSACCHARIDE FRUCTANOTRANSFERASE-RELATED"/>
    <property type="match status" value="1"/>
</dbReference>
<feature type="region of interest" description="Disordered" evidence="2">
    <location>
        <begin position="586"/>
        <end position="610"/>
    </location>
</feature>
<dbReference type="AlphaFoldDB" id="A0A5R8KFD5"/>
<dbReference type="PANTHER" id="PTHR35889:SF3">
    <property type="entry name" value="F-BOX DOMAIN-CONTAINING PROTEIN"/>
    <property type="match status" value="1"/>
</dbReference>
<evidence type="ECO:0000256" key="3">
    <source>
        <dbReference type="SAM" id="SignalP"/>
    </source>
</evidence>